<proteinExistence type="predicted"/>
<reference evidence="1" key="1">
    <citation type="submission" date="2016-07" db="EMBL/GenBank/DDBJ databases">
        <authorList>
            <person name="Bretaudeau A."/>
        </authorList>
    </citation>
    <scope>NUCLEOTIDE SEQUENCE</scope>
    <source>
        <strain evidence="1">Rice</strain>
        <tissue evidence="1">Whole body</tissue>
    </source>
</reference>
<evidence type="ECO:0000313" key="1">
    <source>
        <dbReference type="EMBL" id="SOQ50276.1"/>
    </source>
</evidence>
<dbReference type="AlphaFoldDB" id="A0A2H1WBF5"/>
<sequence length="159" mass="17446">MAKMNLGVPTTSMCVKELYKGLKINRAPGIFRAGSRIRTDGASSIPVDLIEDSRNIATSSHRTVTGIMDAKPEQQQQPPPPLLLLPPPPSAPYEPIYTIANLKRLTAEFMMADLGSKYRACSVAGLVSPTVTRMRVCQSRRDLFCEPPIYDPDKAVMSI</sequence>
<name>A0A2H1WBF5_SPOFR</name>
<dbReference type="EMBL" id="ODYU01007471">
    <property type="protein sequence ID" value="SOQ50276.1"/>
    <property type="molecule type" value="Genomic_DNA"/>
</dbReference>
<organism evidence="1">
    <name type="scientific">Spodoptera frugiperda</name>
    <name type="common">Fall armyworm</name>
    <dbReference type="NCBI Taxonomy" id="7108"/>
    <lineage>
        <taxon>Eukaryota</taxon>
        <taxon>Metazoa</taxon>
        <taxon>Ecdysozoa</taxon>
        <taxon>Arthropoda</taxon>
        <taxon>Hexapoda</taxon>
        <taxon>Insecta</taxon>
        <taxon>Pterygota</taxon>
        <taxon>Neoptera</taxon>
        <taxon>Endopterygota</taxon>
        <taxon>Lepidoptera</taxon>
        <taxon>Glossata</taxon>
        <taxon>Ditrysia</taxon>
        <taxon>Noctuoidea</taxon>
        <taxon>Noctuidae</taxon>
        <taxon>Amphipyrinae</taxon>
        <taxon>Spodoptera</taxon>
    </lineage>
</organism>
<protein>
    <submittedName>
        <fullName evidence="1">SFRICE_021043</fullName>
    </submittedName>
</protein>
<accession>A0A2H1WBF5</accession>
<gene>
    <name evidence="1" type="ORF">SFRICE_021043</name>
</gene>